<evidence type="ECO:0000313" key="1">
    <source>
        <dbReference type="EMBL" id="HIV11124.1"/>
    </source>
</evidence>
<comment type="caution">
    <text evidence="1">The sequence shown here is derived from an EMBL/GenBank/DDBJ whole genome shotgun (WGS) entry which is preliminary data.</text>
</comment>
<organism evidence="1 2">
    <name type="scientific">Candidatus Faeciplasma avium</name>
    <dbReference type="NCBI Taxonomy" id="2840798"/>
    <lineage>
        <taxon>Bacteria</taxon>
        <taxon>Bacillati</taxon>
        <taxon>Bacillota</taxon>
        <taxon>Clostridia</taxon>
        <taxon>Eubacteriales</taxon>
        <taxon>Oscillospiraceae</taxon>
        <taxon>Oscillospiraceae incertae sedis</taxon>
        <taxon>Candidatus Faeciplasma</taxon>
    </lineage>
</organism>
<dbReference type="Proteomes" id="UP000823960">
    <property type="component" value="Unassembled WGS sequence"/>
</dbReference>
<proteinExistence type="predicted"/>
<evidence type="ECO:0000313" key="2">
    <source>
        <dbReference type="Proteomes" id="UP000823960"/>
    </source>
</evidence>
<reference evidence="1" key="1">
    <citation type="submission" date="2020-10" db="EMBL/GenBank/DDBJ databases">
        <authorList>
            <person name="Gilroy R."/>
        </authorList>
    </citation>
    <scope>NUCLEOTIDE SEQUENCE</scope>
    <source>
        <strain evidence="1">1370</strain>
    </source>
</reference>
<dbReference type="AlphaFoldDB" id="A0A9D1NS62"/>
<name>A0A9D1NS62_9FIRM</name>
<sequence>MDSKPCQEVTPQTEIISRQDLRSGEVKLFVGGKRVTVQFEESCVRLEDALAGYFFPTSDCLEGGLRRWQDRS</sequence>
<reference evidence="1" key="2">
    <citation type="journal article" date="2021" name="PeerJ">
        <title>Extensive microbial diversity within the chicken gut microbiome revealed by metagenomics and culture.</title>
        <authorList>
            <person name="Gilroy R."/>
            <person name="Ravi A."/>
            <person name="Getino M."/>
            <person name="Pursley I."/>
            <person name="Horton D.L."/>
            <person name="Alikhan N.F."/>
            <person name="Baker D."/>
            <person name="Gharbi K."/>
            <person name="Hall N."/>
            <person name="Watson M."/>
            <person name="Adriaenssens E.M."/>
            <person name="Foster-Nyarko E."/>
            <person name="Jarju S."/>
            <person name="Secka A."/>
            <person name="Antonio M."/>
            <person name="Oren A."/>
            <person name="Chaudhuri R.R."/>
            <person name="La Ragione R."/>
            <person name="Hildebrand F."/>
            <person name="Pallen M.J."/>
        </authorList>
    </citation>
    <scope>NUCLEOTIDE SEQUENCE</scope>
    <source>
        <strain evidence="1">1370</strain>
    </source>
</reference>
<accession>A0A9D1NS62</accession>
<dbReference type="EMBL" id="DVOL01000078">
    <property type="protein sequence ID" value="HIV11124.1"/>
    <property type="molecule type" value="Genomic_DNA"/>
</dbReference>
<protein>
    <submittedName>
        <fullName evidence="1">Uncharacterized protein</fullName>
    </submittedName>
</protein>
<gene>
    <name evidence="1" type="ORF">IAD28_05480</name>
</gene>